<keyword evidence="6" id="KW-0482">Metalloprotease</keyword>
<evidence type="ECO:0000256" key="3">
    <source>
        <dbReference type="ARBA" id="ARBA00022723"/>
    </source>
</evidence>
<evidence type="ECO:0000313" key="11">
    <source>
        <dbReference type="EMBL" id="RGW76222.1"/>
    </source>
</evidence>
<sequence>MKVKEMEVEQRPREKALRYGLESLSDLELVALILQSGNKNRSVFEIASDVLKESEGLSKLMTMHVNTLMQIQGIREVKALQLLASVELSKRVIKSKVYHAPILKPEDVIEWFKFEYGTMSQECFIALYLDTKSKLISHRVLFKGTLNESVVHPREVFKEAFLQNANSVLIAHNHPSGDCTPSKADFEVTYKMVHVAMTMGVCLVDHIIVCKNQYYSFKEHKYLD</sequence>
<keyword evidence="5" id="KW-0862">Zinc</keyword>
<dbReference type="AlphaFoldDB" id="A0A395W715"/>
<keyword evidence="3" id="KW-0479">Metal-binding</keyword>
<evidence type="ECO:0000313" key="16">
    <source>
        <dbReference type="Proteomes" id="UP000285288"/>
    </source>
</evidence>
<evidence type="ECO:0000313" key="13">
    <source>
        <dbReference type="Proteomes" id="UP000265489"/>
    </source>
</evidence>
<dbReference type="Proteomes" id="UP000285274">
    <property type="component" value="Unassembled WGS sequence"/>
</dbReference>
<dbReference type="Pfam" id="PF20582">
    <property type="entry name" value="UPF0758_N"/>
    <property type="match status" value="1"/>
</dbReference>
<dbReference type="EMBL" id="QRYQ01000009">
    <property type="protein sequence ID" value="RGU91822.1"/>
    <property type="molecule type" value="Genomic_DNA"/>
</dbReference>
<dbReference type="GO" id="GO:0046872">
    <property type="term" value="F:metal ion binding"/>
    <property type="evidence" value="ECO:0007669"/>
    <property type="project" value="UniProtKB-KW"/>
</dbReference>
<reference evidence="13 14" key="1">
    <citation type="submission" date="2018-08" db="EMBL/GenBank/DDBJ databases">
        <title>A genome reference for cultivated species of the human gut microbiota.</title>
        <authorList>
            <person name="Zou Y."/>
            <person name="Xue W."/>
            <person name="Luo G."/>
        </authorList>
    </citation>
    <scope>NUCLEOTIDE SEQUENCE [LARGE SCALE GENOMIC DNA]</scope>
    <source>
        <strain evidence="11 14">AF10-31</strain>
        <strain evidence="10 13">AF15-20</strain>
        <strain evidence="9 15">AF22-10AC</strain>
        <strain evidence="12 16">AM42-13AC</strain>
    </source>
</reference>
<evidence type="ECO:0000313" key="12">
    <source>
        <dbReference type="EMBL" id="RHB08809.1"/>
    </source>
</evidence>
<evidence type="ECO:0000256" key="5">
    <source>
        <dbReference type="ARBA" id="ARBA00022833"/>
    </source>
</evidence>
<dbReference type="GO" id="GO:0006508">
    <property type="term" value="P:proteolysis"/>
    <property type="evidence" value="ECO:0007669"/>
    <property type="project" value="UniProtKB-KW"/>
</dbReference>
<dbReference type="InterPro" id="IPR001405">
    <property type="entry name" value="UPF0758"/>
</dbReference>
<feature type="domain" description="MPN" evidence="8">
    <location>
        <begin position="101"/>
        <end position="223"/>
    </location>
</feature>
<protein>
    <submittedName>
        <fullName evidence="10">JAB domain-containing protein</fullName>
    </submittedName>
</protein>
<dbReference type="Proteomes" id="UP000265489">
    <property type="component" value="Unassembled WGS sequence"/>
</dbReference>
<evidence type="ECO:0000256" key="4">
    <source>
        <dbReference type="ARBA" id="ARBA00022801"/>
    </source>
</evidence>
<keyword evidence="4" id="KW-0378">Hydrolase</keyword>
<dbReference type="InterPro" id="IPR046778">
    <property type="entry name" value="UPF0758_N"/>
</dbReference>
<dbReference type="InterPro" id="IPR020891">
    <property type="entry name" value="UPF0758_CS"/>
</dbReference>
<dbReference type="Pfam" id="PF04002">
    <property type="entry name" value="RadC"/>
    <property type="match status" value="1"/>
</dbReference>
<dbReference type="EMBL" id="QRVM01000018">
    <property type="protein sequence ID" value="RGS46880.1"/>
    <property type="molecule type" value="Genomic_DNA"/>
</dbReference>
<evidence type="ECO:0000313" key="14">
    <source>
        <dbReference type="Proteomes" id="UP000284651"/>
    </source>
</evidence>
<dbReference type="GO" id="GO:0008237">
    <property type="term" value="F:metallopeptidase activity"/>
    <property type="evidence" value="ECO:0007669"/>
    <property type="project" value="UniProtKB-KW"/>
</dbReference>
<dbReference type="RefSeq" id="WP_003864805.1">
    <property type="nucleotide sequence ID" value="NZ_CABLCL010000057.1"/>
</dbReference>
<dbReference type="NCBIfam" id="NF000642">
    <property type="entry name" value="PRK00024.1"/>
    <property type="match status" value="1"/>
</dbReference>
<dbReference type="PROSITE" id="PS50249">
    <property type="entry name" value="MPN"/>
    <property type="match status" value="1"/>
</dbReference>
<comment type="caution">
    <text evidence="10">The sequence shown here is derived from an EMBL/GenBank/DDBJ whole genome shotgun (WGS) entry which is preliminary data.</text>
</comment>
<organism evidence="10 13">
    <name type="scientific">Holdemanella biformis</name>
    <dbReference type="NCBI Taxonomy" id="1735"/>
    <lineage>
        <taxon>Bacteria</taxon>
        <taxon>Bacillati</taxon>
        <taxon>Bacillota</taxon>
        <taxon>Erysipelotrichia</taxon>
        <taxon>Erysipelotrichales</taxon>
        <taxon>Erysipelotrichaceae</taxon>
        <taxon>Holdemanella</taxon>
    </lineage>
</organism>
<dbReference type="EMBL" id="QSGD01000005">
    <property type="protein sequence ID" value="RHB08809.1"/>
    <property type="molecule type" value="Genomic_DNA"/>
</dbReference>
<evidence type="ECO:0000256" key="7">
    <source>
        <dbReference type="RuleBase" id="RU003797"/>
    </source>
</evidence>
<dbReference type="NCBIfam" id="TIGR00608">
    <property type="entry name" value="radc"/>
    <property type="match status" value="1"/>
</dbReference>
<accession>A0A395W715</accession>
<dbReference type="CDD" id="cd08071">
    <property type="entry name" value="MPN_DUF2466"/>
    <property type="match status" value="1"/>
</dbReference>
<gene>
    <name evidence="12" type="ORF">DW907_02675</name>
    <name evidence="11" type="ORF">DWV56_02345</name>
    <name evidence="10" type="ORF">DWW32_06285</name>
    <name evidence="9" type="ORF">DWX92_05305</name>
</gene>
<dbReference type="InterPro" id="IPR025657">
    <property type="entry name" value="RadC_JAB"/>
</dbReference>
<evidence type="ECO:0000313" key="9">
    <source>
        <dbReference type="EMBL" id="RGS46880.1"/>
    </source>
</evidence>
<name>A0A395W715_9FIRM</name>
<dbReference type="SUPFAM" id="SSF102712">
    <property type="entry name" value="JAB1/MPN domain"/>
    <property type="match status" value="1"/>
</dbReference>
<keyword evidence="2" id="KW-0645">Protease</keyword>
<dbReference type="PANTHER" id="PTHR30471">
    <property type="entry name" value="DNA REPAIR PROTEIN RADC"/>
    <property type="match status" value="1"/>
</dbReference>
<evidence type="ECO:0000256" key="6">
    <source>
        <dbReference type="ARBA" id="ARBA00023049"/>
    </source>
</evidence>
<dbReference type="Gene3D" id="3.40.140.10">
    <property type="entry name" value="Cytidine Deaminase, domain 2"/>
    <property type="match status" value="1"/>
</dbReference>
<dbReference type="Proteomes" id="UP000285288">
    <property type="component" value="Unassembled WGS sequence"/>
</dbReference>
<dbReference type="EMBL" id="QSAT01000005">
    <property type="protein sequence ID" value="RGW76222.1"/>
    <property type="molecule type" value="Genomic_DNA"/>
</dbReference>
<dbReference type="PROSITE" id="PS01302">
    <property type="entry name" value="UPF0758"/>
    <property type="match status" value="1"/>
</dbReference>
<evidence type="ECO:0000313" key="10">
    <source>
        <dbReference type="EMBL" id="RGU91822.1"/>
    </source>
</evidence>
<dbReference type="PANTHER" id="PTHR30471:SF3">
    <property type="entry name" value="UPF0758 PROTEIN YEES-RELATED"/>
    <property type="match status" value="1"/>
</dbReference>
<dbReference type="Proteomes" id="UP000284651">
    <property type="component" value="Unassembled WGS sequence"/>
</dbReference>
<dbReference type="InterPro" id="IPR037518">
    <property type="entry name" value="MPN"/>
</dbReference>
<comment type="similarity">
    <text evidence="1 7">Belongs to the UPF0758 family.</text>
</comment>
<dbReference type="GeneID" id="66579318"/>
<evidence type="ECO:0000259" key="8">
    <source>
        <dbReference type="PROSITE" id="PS50249"/>
    </source>
</evidence>
<evidence type="ECO:0000256" key="2">
    <source>
        <dbReference type="ARBA" id="ARBA00022670"/>
    </source>
</evidence>
<evidence type="ECO:0000256" key="1">
    <source>
        <dbReference type="ARBA" id="ARBA00010243"/>
    </source>
</evidence>
<evidence type="ECO:0000313" key="15">
    <source>
        <dbReference type="Proteomes" id="UP000285274"/>
    </source>
</evidence>
<proteinExistence type="inferred from homology"/>